<dbReference type="AlphaFoldDB" id="A0A9X2BVR5"/>
<dbReference type="SUPFAM" id="SSF55804">
    <property type="entry name" value="Phoshotransferase/anion transport protein"/>
    <property type="match status" value="1"/>
</dbReference>
<dbReference type="RefSeq" id="WP_248665154.1">
    <property type="nucleotide sequence ID" value="NZ_JALPRX010000006.1"/>
</dbReference>
<dbReference type="GO" id="GO:0030295">
    <property type="term" value="F:protein kinase activator activity"/>
    <property type="evidence" value="ECO:0007669"/>
    <property type="project" value="TreeGrafter"/>
</dbReference>
<feature type="domain" description="PTS EIIA type-2" evidence="1">
    <location>
        <begin position="5"/>
        <end position="148"/>
    </location>
</feature>
<evidence type="ECO:0000313" key="3">
    <source>
        <dbReference type="Proteomes" id="UP001139516"/>
    </source>
</evidence>
<evidence type="ECO:0000313" key="2">
    <source>
        <dbReference type="EMBL" id="MCK8783030.1"/>
    </source>
</evidence>
<evidence type="ECO:0000259" key="1">
    <source>
        <dbReference type="PROSITE" id="PS51094"/>
    </source>
</evidence>
<gene>
    <name evidence="2" type="ORF">M0638_01370</name>
</gene>
<dbReference type="CDD" id="cd00211">
    <property type="entry name" value="PTS_IIA_fru"/>
    <property type="match status" value="1"/>
</dbReference>
<accession>A0A9X2BVR5</accession>
<keyword evidence="2" id="KW-0762">Sugar transport</keyword>
<dbReference type="Proteomes" id="UP001139516">
    <property type="component" value="Unassembled WGS sequence"/>
</dbReference>
<reference evidence="2" key="1">
    <citation type="submission" date="2022-04" db="EMBL/GenBank/DDBJ databases">
        <title>Roseomonas acroporae sp. nov., isolated from coral Acropora digitifera.</title>
        <authorList>
            <person name="Sun H."/>
        </authorList>
    </citation>
    <scope>NUCLEOTIDE SEQUENCE</scope>
    <source>
        <strain evidence="2">NAR14</strain>
    </source>
</reference>
<dbReference type="InterPro" id="IPR051541">
    <property type="entry name" value="PTS_SugarTrans_NitroReg"/>
</dbReference>
<proteinExistence type="predicted"/>
<keyword evidence="3" id="KW-1185">Reference proteome</keyword>
<protein>
    <submittedName>
        <fullName evidence="2">PTS sugar transporter subunit IIA</fullName>
    </submittedName>
</protein>
<dbReference type="EMBL" id="JALPRX010000006">
    <property type="protein sequence ID" value="MCK8783030.1"/>
    <property type="molecule type" value="Genomic_DNA"/>
</dbReference>
<sequence>METTDLFPTGNALGDLEARNKTELLHALSAEAARRLGLPETEVFEALRSREALGSTGLGKGIALPHARLPGEHQPVALLARLRRPIDFEAKDDEAVDLVLAVLWPDEEAEGFLPALSGVCRALRDPQVPRRMRRAETPEAALTVLREALSQGGGPVPDPA</sequence>
<name>A0A9X2BVR5_9PROT</name>
<keyword evidence="2" id="KW-0813">Transport</keyword>
<dbReference type="PANTHER" id="PTHR47738">
    <property type="entry name" value="PTS SYSTEM FRUCTOSE-LIKE EIIA COMPONENT-RELATED"/>
    <property type="match status" value="1"/>
</dbReference>
<dbReference type="InterPro" id="IPR002178">
    <property type="entry name" value="PTS_EIIA_type-2_dom"/>
</dbReference>
<dbReference type="Pfam" id="PF00359">
    <property type="entry name" value="PTS_EIIA_2"/>
    <property type="match status" value="1"/>
</dbReference>
<dbReference type="PROSITE" id="PS51094">
    <property type="entry name" value="PTS_EIIA_TYPE_2"/>
    <property type="match status" value="1"/>
</dbReference>
<dbReference type="PANTHER" id="PTHR47738:SF1">
    <property type="entry name" value="NITROGEN REGULATORY PROTEIN"/>
    <property type="match status" value="1"/>
</dbReference>
<dbReference type="InterPro" id="IPR016152">
    <property type="entry name" value="PTrfase/Anion_transptr"/>
</dbReference>
<dbReference type="PROSITE" id="PS00372">
    <property type="entry name" value="PTS_EIIA_TYPE_2_HIS"/>
    <property type="match status" value="1"/>
</dbReference>
<organism evidence="2 3">
    <name type="scientific">Roseomonas acroporae</name>
    <dbReference type="NCBI Taxonomy" id="2937791"/>
    <lineage>
        <taxon>Bacteria</taxon>
        <taxon>Pseudomonadati</taxon>
        <taxon>Pseudomonadota</taxon>
        <taxon>Alphaproteobacteria</taxon>
        <taxon>Acetobacterales</taxon>
        <taxon>Roseomonadaceae</taxon>
        <taxon>Roseomonas</taxon>
    </lineage>
</organism>
<comment type="caution">
    <text evidence="2">The sequence shown here is derived from an EMBL/GenBank/DDBJ whole genome shotgun (WGS) entry which is preliminary data.</text>
</comment>
<dbReference type="Gene3D" id="3.40.930.10">
    <property type="entry name" value="Mannitol-specific EII, Chain A"/>
    <property type="match status" value="1"/>
</dbReference>